<dbReference type="Pfam" id="PF05137">
    <property type="entry name" value="PilN"/>
    <property type="match status" value="1"/>
</dbReference>
<protein>
    <submittedName>
        <fullName evidence="2">Fimbrial assembly protein PilN</fullName>
    </submittedName>
</protein>
<keyword evidence="1" id="KW-1133">Transmembrane helix</keyword>
<dbReference type="AlphaFoldDB" id="A0A4R8M5K0"/>
<dbReference type="Proteomes" id="UP000295066">
    <property type="component" value="Unassembled WGS sequence"/>
</dbReference>
<keyword evidence="3" id="KW-1185">Reference proteome</keyword>
<dbReference type="OrthoDB" id="6439at2"/>
<organism evidence="2 3">
    <name type="scientific">Aminivibrio pyruvatiphilus</name>
    <dbReference type="NCBI Taxonomy" id="1005740"/>
    <lineage>
        <taxon>Bacteria</taxon>
        <taxon>Thermotogati</taxon>
        <taxon>Synergistota</taxon>
        <taxon>Synergistia</taxon>
        <taxon>Synergistales</taxon>
        <taxon>Aminobacteriaceae</taxon>
        <taxon>Aminivibrio</taxon>
    </lineage>
</organism>
<accession>A0A4R8M5K0</accession>
<name>A0A4R8M5K0_9BACT</name>
<reference evidence="2 3" key="1">
    <citation type="submission" date="2019-03" db="EMBL/GenBank/DDBJ databases">
        <title>Genomic Encyclopedia of Type Strains, Phase IV (KMG-IV): sequencing the most valuable type-strain genomes for metagenomic binning, comparative biology and taxonomic classification.</title>
        <authorList>
            <person name="Goeker M."/>
        </authorList>
    </citation>
    <scope>NUCLEOTIDE SEQUENCE [LARGE SCALE GENOMIC DNA]</scope>
    <source>
        <strain evidence="2 3">DSM 25964</strain>
    </source>
</reference>
<dbReference type="EMBL" id="SORI01000008">
    <property type="protein sequence ID" value="TDY60580.1"/>
    <property type="molecule type" value="Genomic_DNA"/>
</dbReference>
<feature type="transmembrane region" description="Helical" evidence="1">
    <location>
        <begin position="21"/>
        <end position="47"/>
    </location>
</feature>
<dbReference type="InterPro" id="IPR007813">
    <property type="entry name" value="PilN"/>
</dbReference>
<keyword evidence="1" id="KW-0812">Transmembrane</keyword>
<dbReference type="RefSeq" id="WP_133957597.1">
    <property type="nucleotide sequence ID" value="NZ_SORI01000008.1"/>
</dbReference>
<evidence type="ECO:0000313" key="3">
    <source>
        <dbReference type="Proteomes" id="UP000295066"/>
    </source>
</evidence>
<evidence type="ECO:0000313" key="2">
    <source>
        <dbReference type="EMBL" id="TDY60580.1"/>
    </source>
</evidence>
<sequence>MKVKLDLRPRSLVEARRRKVNAARVLLVSLFLAFVLVGGVTFGLAFLKVSGMGAQVAMLNDQVAIQQAQNLKMSNEIKRLAGVEAVYVSALKLLQEELPALEFLNSIETSLPLGVWISSVTVVPGKATIKGNAYVENDVVEFAKGLLDAGVVATVDFPVTTRVVKNQESMVDFTLSCMLRDLAGISARTPGEGGGIR</sequence>
<evidence type="ECO:0000256" key="1">
    <source>
        <dbReference type="SAM" id="Phobius"/>
    </source>
</evidence>
<proteinExistence type="predicted"/>
<keyword evidence="1" id="KW-0472">Membrane</keyword>
<gene>
    <name evidence="2" type="ORF">C8D99_108129</name>
</gene>
<comment type="caution">
    <text evidence="2">The sequence shown here is derived from an EMBL/GenBank/DDBJ whole genome shotgun (WGS) entry which is preliminary data.</text>
</comment>